<accession>A0A3M7PZY3</accession>
<comment type="caution">
    <text evidence="1">The sequence shown here is derived from an EMBL/GenBank/DDBJ whole genome shotgun (WGS) entry which is preliminary data.</text>
</comment>
<evidence type="ECO:0000313" key="1">
    <source>
        <dbReference type="EMBL" id="RNA04524.1"/>
    </source>
</evidence>
<sequence length="78" mass="9482">MIFIKIVYSRDRRKTKFITPHGIEIFKIIHTHEHLHLVVRHQQHLHLVVCRHQHQLQSEKFSNTKLKKKISEKNLTKT</sequence>
<gene>
    <name evidence="1" type="ORF">BpHYR1_051656</name>
</gene>
<reference evidence="1 2" key="1">
    <citation type="journal article" date="2018" name="Sci. Rep.">
        <title>Genomic signatures of local adaptation to the degree of environmental predictability in rotifers.</title>
        <authorList>
            <person name="Franch-Gras L."/>
            <person name="Hahn C."/>
            <person name="Garcia-Roger E.M."/>
            <person name="Carmona M.J."/>
            <person name="Serra M."/>
            <person name="Gomez A."/>
        </authorList>
    </citation>
    <scope>NUCLEOTIDE SEQUENCE [LARGE SCALE GENOMIC DNA]</scope>
    <source>
        <strain evidence="1">HYR1</strain>
    </source>
</reference>
<keyword evidence="2" id="KW-1185">Reference proteome</keyword>
<protein>
    <submittedName>
        <fullName evidence="1">Uncharacterized protein</fullName>
    </submittedName>
</protein>
<dbReference type="Proteomes" id="UP000276133">
    <property type="component" value="Unassembled WGS sequence"/>
</dbReference>
<evidence type="ECO:0000313" key="2">
    <source>
        <dbReference type="Proteomes" id="UP000276133"/>
    </source>
</evidence>
<organism evidence="1 2">
    <name type="scientific">Brachionus plicatilis</name>
    <name type="common">Marine rotifer</name>
    <name type="synonym">Brachionus muelleri</name>
    <dbReference type="NCBI Taxonomy" id="10195"/>
    <lineage>
        <taxon>Eukaryota</taxon>
        <taxon>Metazoa</taxon>
        <taxon>Spiralia</taxon>
        <taxon>Gnathifera</taxon>
        <taxon>Rotifera</taxon>
        <taxon>Eurotatoria</taxon>
        <taxon>Monogononta</taxon>
        <taxon>Pseudotrocha</taxon>
        <taxon>Ploima</taxon>
        <taxon>Brachionidae</taxon>
        <taxon>Brachionus</taxon>
    </lineage>
</organism>
<proteinExistence type="predicted"/>
<name>A0A3M7PZY3_BRAPC</name>
<dbReference type="AlphaFoldDB" id="A0A3M7PZY3"/>
<dbReference type="EMBL" id="REGN01008071">
    <property type="protein sequence ID" value="RNA04524.1"/>
    <property type="molecule type" value="Genomic_DNA"/>
</dbReference>